<comment type="caution">
    <text evidence="9">The sequence shown here is derived from an EMBL/GenBank/DDBJ whole genome shotgun (WGS) entry which is preliminary data.</text>
</comment>
<comment type="subcellular location">
    <subcellularLocation>
        <location evidence="1">Cell membrane</location>
        <topology evidence="1">Multi-pass membrane protein</topology>
    </subcellularLocation>
</comment>
<dbReference type="CDD" id="cd06550">
    <property type="entry name" value="TM_ABC_iron-siderophores_like"/>
    <property type="match status" value="2"/>
</dbReference>
<dbReference type="SUPFAM" id="SSF81345">
    <property type="entry name" value="ABC transporter involved in vitamin B12 uptake, BtuC"/>
    <property type="match status" value="2"/>
</dbReference>
<feature type="transmembrane region" description="Helical" evidence="8">
    <location>
        <begin position="646"/>
        <end position="665"/>
    </location>
</feature>
<keyword evidence="3" id="KW-0813">Transport</keyword>
<name>A0A7W5BYL0_9GAMM</name>
<dbReference type="RefSeq" id="WP_183387886.1">
    <property type="nucleotide sequence ID" value="NZ_JACHXM010000010.1"/>
</dbReference>
<evidence type="ECO:0000313" key="9">
    <source>
        <dbReference type="EMBL" id="MBB3141510.1"/>
    </source>
</evidence>
<evidence type="ECO:0000256" key="3">
    <source>
        <dbReference type="ARBA" id="ARBA00022448"/>
    </source>
</evidence>
<organism evidence="9 10">
    <name type="scientific">Halomonas organivorans</name>
    <dbReference type="NCBI Taxonomy" id="257772"/>
    <lineage>
        <taxon>Bacteria</taxon>
        <taxon>Pseudomonadati</taxon>
        <taxon>Pseudomonadota</taxon>
        <taxon>Gammaproteobacteria</taxon>
        <taxon>Oceanospirillales</taxon>
        <taxon>Halomonadaceae</taxon>
        <taxon>Halomonas</taxon>
    </lineage>
</organism>
<evidence type="ECO:0000256" key="4">
    <source>
        <dbReference type="ARBA" id="ARBA00022475"/>
    </source>
</evidence>
<feature type="transmembrane region" description="Helical" evidence="8">
    <location>
        <begin position="401"/>
        <end position="421"/>
    </location>
</feature>
<dbReference type="GO" id="GO:0033214">
    <property type="term" value="P:siderophore-iron import into cell"/>
    <property type="evidence" value="ECO:0007669"/>
    <property type="project" value="TreeGrafter"/>
</dbReference>
<feature type="transmembrane region" description="Helical" evidence="8">
    <location>
        <begin position="578"/>
        <end position="604"/>
    </location>
</feature>
<dbReference type="Proteomes" id="UP000525987">
    <property type="component" value="Unassembled WGS sequence"/>
</dbReference>
<dbReference type="AlphaFoldDB" id="A0A7W5BYL0"/>
<feature type="transmembrane region" description="Helical" evidence="8">
    <location>
        <begin position="311"/>
        <end position="334"/>
    </location>
</feature>
<dbReference type="Gene3D" id="1.10.3470.10">
    <property type="entry name" value="ABC transporter involved in vitamin B12 uptake, BtuC"/>
    <property type="match status" value="2"/>
</dbReference>
<dbReference type="NCBIfam" id="NF007866">
    <property type="entry name" value="PRK10577.1-2"/>
    <property type="match status" value="1"/>
</dbReference>
<feature type="transmembrane region" description="Helical" evidence="8">
    <location>
        <begin position="283"/>
        <end position="299"/>
    </location>
</feature>
<keyword evidence="5 8" id="KW-0812">Transmembrane</keyword>
<sequence length="668" mass="68098">MPADTLPHPSSAPRRLTPGRACLLLGLMLTALALAHLHAGPGLAEGLTALLAAPGSAADTLVLHFAWWPRLAMALLAGGGLALAGVLMQQVLRNPLAAPTTLGVASGANLGLMAASLAAPGLLALGREWVALAGGGLAMGLVFLLAWRRGLSPVVVVLSGLVVNLYLGALAMVLLLFHQEALKGLLIWGAGSLAQNGWQDAAFLAPRLALGALLATWLLRPLRVLELDEAGAKSLGVSLKWLRLGGLGLAVFLTGCVVSVVGIIGFIGLAAPNIVRLAGARRLGARLVWSTLLGALLLATTDQLLQRYAGILPTLIPTGATTAALGAPLLLWLIPRLRLGGESPPREAHAVGTRHPAPRRLAAGLAIALLGVAVIAALAGQGGDGWQWASPANGELLQWRLPRLLAAAGCGVMLAIAGTLIQRLTANPMASPEVLGISGGSAIALMGAIFLLPAPGNLTLVGVGTLGALTALAVLVLVNRKSGFQPARLLLTGVAITALFEAIKAVVLAGGDPRGQQIIAWLSGSTYYVDATSAGVVAAAALLLTMAAAPLARWLDILPLGGATAAALGIHLRRARLALLLLVALLTAAATLVVGPLSFVGLLAPHMARLLGFARARAHLAGAALVGALLMVLADWLGRQLLFPQEIPAGLVASLLGGAYFMWGLRRL</sequence>
<accession>A0A7W5BYL0</accession>
<dbReference type="GO" id="GO:0022857">
    <property type="term" value="F:transmembrane transporter activity"/>
    <property type="evidence" value="ECO:0007669"/>
    <property type="project" value="InterPro"/>
</dbReference>
<feature type="transmembrane region" description="Helical" evidence="8">
    <location>
        <begin position="68"/>
        <end position="88"/>
    </location>
</feature>
<protein>
    <submittedName>
        <fullName evidence="9">Iron complex transport system permease protein</fullName>
    </submittedName>
</protein>
<feature type="transmembrane region" description="Helical" evidence="8">
    <location>
        <begin position="247"/>
        <end position="271"/>
    </location>
</feature>
<keyword evidence="7 8" id="KW-0472">Membrane</keyword>
<evidence type="ECO:0000256" key="7">
    <source>
        <dbReference type="ARBA" id="ARBA00023136"/>
    </source>
</evidence>
<comment type="similarity">
    <text evidence="2">Belongs to the binding-protein-dependent transport system permease family. FecCD subfamily.</text>
</comment>
<feature type="transmembrane region" description="Helical" evidence="8">
    <location>
        <begin position="489"/>
        <end position="507"/>
    </location>
</feature>
<feature type="transmembrane region" description="Helical" evidence="8">
    <location>
        <begin position="361"/>
        <end position="381"/>
    </location>
</feature>
<feature type="transmembrane region" description="Helical" evidence="8">
    <location>
        <begin position="616"/>
        <end position="634"/>
    </location>
</feature>
<gene>
    <name evidence="9" type="ORF">FHR96_002389</name>
</gene>
<dbReference type="PANTHER" id="PTHR30472:SF37">
    <property type="entry name" value="FE(3+) DICITRATE TRANSPORT SYSTEM PERMEASE PROTEIN FECD-RELATED"/>
    <property type="match status" value="1"/>
</dbReference>
<feature type="transmembrane region" description="Helical" evidence="8">
    <location>
        <begin position="100"/>
        <end position="123"/>
    </location>
</feature>
<keyword evidence="4" id="KW-1003">Cell membrane</keyword>
<proteinExistence type="inferred from homology"/>
<dbReference type="PANTHER" id="PTHR30472">
    <property type="entry name" value="FERRIC ENTEROBACTIN TRANSPORT SYSTEM PERMEASE PROTEIN"/>
    <property type="match status" value="1"/>
</dbReference>
<feature type="transmembrane region" description="Helical" evidence="8">
    <location>
        <begin position="433"/>
        <end position="452"/>
    </location>
</feature>
<feature type="transmembrane region" description="Helical" evidence="8">
    <location>
        <begin position="527"/>
        <end position="547"/>
    </location>
</feature>
<evidence type="ECO:0000256" key="8">
    <source>
        <dbReference type="SAM" id="Phobius"/>
    </source>
</evidence>
<keyword evidence="6 8" id="KW-1133">Transmembrane helix</keyword>
<feature type="transmembrane region" description="Helical" evidence="8">
    <location>
        <begin position="554"/>
        <end position="572"/>
    </location>
</feature>
<evidence type="ECO:0000256" key="1">
    <source>
        <dbReference type="ARBA" id="ARBA00004651"/>
    </source>
</evidence>
<keyword evidence="10" id="KW-1185">Reference proteome</keyword>
<evidence type="ECO:0000256" key="6">
    <source>
        <dbReference type="ARBA" id="ARBA00022989"/>
    </source>
</evidence>
<evidence type="ECO:0000256" key="2">
    <source>
        <dbReference type="ARBA" id="ARBA00007935"/>
    </source>
</evidence>
<evidence type="ECO:0000256" key="5">
    <source>
        <dbReference type="ARBA" id="ARBA00022692"/>
    </source>
</evidence>
<dbReference type="EMBL" id="JACHXM010000010">
    <property type="protein sequence ID" value="MBB3141510.1"/>
    <property type="molecule type" value="Genomic_DNA"/>
</dbReference>
<dbReference type="InterPro" id="IPR037294">
    <property type="entry name" value="ABC_BtuC-like"/>
</dbReference>
<dbReference type="Pfam" id="PF01032">
    <property type="entry name" value="FecCD"/>
    <property type="match status" value="2"/>
</dbReference>
<feature type="transmembrane region" description="Helical" evidence="8">
    <location>
        <begin position="129"/>
        <end position="147"/>
    </location>
</feature>
<reference evidence="9 10" key="1">
    <citation type="submission" date="2020-08" db="EMBL/GenBank/DDBJ databases">
        <title>Genomic Encyclopedia of Type Strains, Phase III (KMG-III): the genomes of soil and plant-associated and newly described type strains.</title>
        <authorList>
            <person name="Whitman W."/>
        </authorList>
    </citation>
    <scope>NUCLEOTIDE SEQUENCE [LARGE SCALE GENOMIC DNA]</scope>
    <source>
        <strain evidence="9 10">CECT 5995</strain>
    </source>
</reference>
<dbReference type="GO" id="GO:0005886">
    <property type="term" value="C:plasma membrane"/>
    <property type="evidence" value="ECO:0007669"/>
    <property type="project" value="UniProtKB-SubCell"/>
</dbReference>
<dbReference type="InterPro" id="IPR000522">
    <property type="entry name" value="ABC_transptr_permease_BtuC"/>
</dbReference>
<feature type="transmembrane region" description="Helical" evidence="8">
    <location>
        <begin position="458"/>
        <end position="477"/>
    </location>
</feature>
<feature type="transmembrane region" description="Helical" evidence="8">
    <location>
        <begin position="154"/>
        <end position="177"/>
    </location>
</feature>
<evidence type="ECO:0000313" key="10">
    <source>
        <dbReference type="Proteomes" id="UP000525987"/>
    </source>
</evidence>